<feature type="transmembrane region" description="Helical" evidence="1">
    <location>
        <begin position="74"/>
        <end position="96"/>
    </location>
</feature>
<keyword evidence="1" id="KW-1133">Transmembrane helix</keyword>
<feature type="transmembrane region" description="Helical" evidence="1">
    <location>
        <begin position="139"/>
        <end position="158"/>
    </location>
</feature>
<protein>
    <submittedName>
        <fullName evidence="2">Uncharacterized protein</fullName>
    </submittedName>
</protein>
<organism evidence="2">
    <name type="scientific">marine sediment metagenome</name>
    <dbReference type="NCBI Taxonomy" id="412755"/>
    <lineage>
        <taxon>unclassified sequences</taxon>
        <taxon>metagenomes</taxon>
        <taxon>ecological metagenomes</taxon>
    </lineage>
</organism>
<keyword evidence="1" id="KW-0812">Transmembrane</keyword>
<dbReference type="AlphaFoldDB" id="X1R5Z0"/>
<accession>X1R5Z0</accession>
<comment type="caution">
    <text evidence="2">The sequence shown here is derived from an EMBL/GenBank/DDBJ whole genome shotgun (WGS) entry which is preliminary data.</text>
</comment>
<feature type="transmembrane region" description="Helical" evidence="1">
    <location>
        <begin position="12"/>
        <end position="34"/>
    </location>
</feature>
<sequence length="202" mass="22615">MKLNTKTILSELKNHIPFTLLATLIAVILVGIIYKESILISESFFYIIHPLHLFVSAIVSAAIFYKYKNNFIQALLIGITGSIIIGSLSDIILPYLGGTLFQLKTSFHLSLIEKPILILSTVIIGSIVGIITKFTKTPHFFHVFLSVFASLLYLLAFSTSLNPIHFIAIFFIVFIAVLVPCCVSDIVFPLLFVRRKNEKKNI</sequence>
<keyword evidence="1" id="KW-0472">Membrane</keyword>
<evidence type="ECO:0000256" key="1">
    <source>
        <dbReference type="SAM" id="Phobius"/>
    </source>
</evidence>
<feature type="transmembrane region" description="Helical" evidence="1">
    <location>
        <begin position="46"/>
        <end position="67"/>
    </location>
</feature>
<reference evidence="2" key="1">
    <citation type="journal article" date="2014" name="Front. Microbiol.">
        <title>High frequency of phylogenetically diverse reductive dehalogenase-homologous genes in deep subseafloor sedimentary metagenomes.</title>
        <authorList>
            <person name="Kawai M."/>
            <person name="Futagami T."/>
            <person name="Toyoda A."/>
            <person name="Takaki Y."/>
            <person name="Nishi S."/>
            <person name="Hori S."/>
            <person name="Arai W."/>
            <person name="Tsubouchi T."/>
            <person name="Morono Y."/>
            <person name="Uchiyama I."/>
            <person name="Ito T."/>
            <person name="Fujiyama A."/>
            <person name="Inagaki F."/>
            <person name="Takami H."/>
        </authorList>
    </citation>
    <scope>NUCLEOTIDE SEQUENCE</scope>
    <source>
        <strain evidence="2">Expedition CK06-06</strain>
    </source>
</reference>
<dbReference type="EMBL" id="BARW01006445">
    <property type="protein sequence ID" value="GAI75948.1"/>
    <property type="molecule type" value="Genomic_DNA"/>
</dbReference>
<name>X1R5Z0_9ZZZZ</name>
<proteinExistence type="predicted"/>
<evidence type="ECO:0000313" key="2">
    <source>
        <dbReference type="EMBL" id="GAI75948.1"/>
    </source>
</evidence>
<feature type="transmembrane region" description="Helical" evidence="1">
    <location>
        <begin position="116"/>
        <end position="132"/>
    </location>
</feature>
<gene>
    <name evidence="2" type="ORF">S12H4_13534</name>
</gene>
<feature type="transmembrane region" description="Helical" evidence="1">
    <location>
        <begin position="164"/>
        <end position="193"/>
    </location>
</feature>